<dbReference type="EMBL" id="PVTH01000004">
    <property type="protein sequence ID" value="PRY53081.1"/>
    <property type="molecule type" value="Genomic_DNA"/>
</dbReference>
<dbReference type="RefSeq" id="WP_106292666.1">
    <property type="nucleotide sequence ID" value="NZ_PVTH01000004.1"/>
</dbReference>
<keyword evidence="1" id="KW-0732">Signal</keyword>
<dbReference type="Proteomes" id="UP000238034">
    <property type="component" value="Unassembled WGS sequence"/>
</dbReference>
<feature type="chain" id="PRO_5015461255" evidence="1">
    <location>
        <begin position="20"/>
        <end position="192"/>
    </location>
</feature>
<dbReference type="Pfam" id="PF04264">
    <property type="entry name" value="YceI"/>
    <property type="match status" value="1"/>
</dbReference>
<proteinExistence type="predicted"/>
<dbReference type="OrthoDB" id="9811006at2"/>
<dbReference type="SMART" id="SM00867">
    <property type="entry name" value="YceI"/>
    <property type="match status" value="1"/>
</dbReference>
<dbReference type="PANTHER" id="PTHR34406:SF1">
    <property type="entry name" value="PROTEIN YCEI"/>
    <property type="match status" value="1"/>
</dbReference>
<name>A0A2T0U583_9SPHI</name>
<comment type="caution">
    <text evidence="3">The sequence shown here is derived from an EMBL/GenBank/DDBJ whole genome shotgun (WGS) entry which is preliminary data.</text>
</comment>
<feature type="domain" description="Lipid/polyisoprenoid-binding YceI-like" evidence="2">
    <location>
        <begin position="22"/>
        <end position="189"/>
    </location>
</feature>
<evidence type="ECO:0000313" key="4">
    <source>
        <dbReference type="Proteomes" id="UP000238034"/>
    </source>
</evidence>
<dbReference type="Gene3D" id="2.40.128.110">
    <property type="entry name" value="Lipid/polyisoprenoid-binding, YceI-like"/>
    <property type="match status" value="1"/>
</dbReference>
<keyword evidence="4" id="KW-1185">Reference proteome</keyword>
<evidence type="ECO:0000256" key="1">
    <source>
        <dbReference type="SAM" id="SignalP"/>
    </source>
</evidence>
<dbReference type="SUPFAM" id="SSF101874">
    <property type="entry name" value="YceI-like"/>
    <property type="match status" value="1"/>
</dbReference>
<dbReference type="InterPro" id="IPR007372">
    <property type="entry name" value="Lipid/polyisoprenoid-bd_YceI"/>
</dbReference>
<evidence type="ECO:0000259" key="2">
    <source>
        <dbReference type="SMART" id="SM00867"/>
    </source>
</evidence>
<dbReference type="PANTHER" id="PTHR34406">
    <property type="entry name" value="PROTEIN YCEI"/>
    <property type="match status" value="1"/>
</dbReference>
<reference evidence="3 4" key="1">
    <citation type="submission" date="2018-03" db="EMBL/GenBank/DDBJ databases">
        <title>Genomic Encyclopedia of Type Strains, Phase III (KMG-III): the genomes of soil and plant-associated and newly described type strains.</title>
        <authorList>
            <person name="Whitman W."/>
        </authorList>
    </citation>
    <scope>NUCLEOTIDE SEQUENCE [LARGE SCALE GENOMIC DNA]</scope>
    <source>
        <strain evidence="3 4">CGMCC 1.9313</strain>
    </source>
</reference>
<dbReference type="AlphaFoldDB" id="A0A2T0U583"/>
<feature type="signal peptide" evidence="1">
    <location>
        <begin position="1"/>
        <end position="19"/>
    </location>
</feature>
<sequence>MKKMILLLFMIAASATSFAQMNWKSDPMHSRLGFKVTHLGISDISGAFDKFDATVSYSKPDMSDAVITLSADVNSINTAVEMRDNHLKSADFFDAAQYPKLTFKSTSIKSAGKDKFKVTGDLTLHGVTKPVTMDMLFRGVGKNPAANNAEVAGFQATGSIKRSDFGIGAKFPAPMISDEVWIQADGEFGKSK</sequence>
<dbReference type="InterPro" id="IPR036761">
    <property type="entry name" value="TTHA0802/YceI-like_sf"/>
</dbReference>
<organism evidence="3 4">
    <name type="scientific">Arcticibacter pallidicorallinus</name>
    <dbReference type="NCBI Taxonomy" id="1259464"/>
    <lineage>
        <taxon>Bacteria</taxon>
        <taxon>Pseudomonadati</taxon>
        <taxon>Bacteroidota</taxon>
        <taxon>Sphingobacteriia</taxon>
        <taxon>Sphingobacteriales</taxon>
        <taxon>Sphingobacteriaceae</taxon>
        <taxon>Arcticibacter</taxon>
    </lineage>
</organism>
<accession>A0A2T0U583</accession>
<gene>
    <name evidence="3" type="ORF">B0I27_10489</name>
</gene>
<evidence type="ECO:0000313" key="3">
    <source>
        <dbReference type="EMBL" id="PRY53081.1"/>
    </source>
</evidence>
<protein>
    <submittedName>
        <fullName evidence="3">Polyisoprenoid-binding protein YceI</fullName>
    </submittedName>
</protein>